<dbReference type="Proteomes" id="UP001301216">
    <property type="component" value="Unassembled WGS sequence"/>
</dbReference>
<gene>
    <name evidence="6" type="ORF">OPR82_10315</name>
</gene>
<dbReference type="InterPro" id="IPR004792">
    <property type="entry name" value="BaiN-like"/>
</dbReference>
<dbReference type="Pfam" id="PF03486">
    <property type="entry name" value="HI0933_like"/>
    <property type="match status" value="1"/>
</dbReference>
<evidence type="ECO:0000256" key="1">
    <source>
        <dbReference type="ARBA" id="ARBA00001974"/>
    </source>
</evidence>
<dbReference type="SUPFAM" id="SSF160996">
    <property type="entry name" value="HI0933 insert domain-like"/>
    <property type="match status" value="1"/>
</dbReference>
<dbReference type="InterPro" id="IPR036188">
    <property type="entry name" value="FAD/NAD-bd_sf"/>
</dbReference>
<dbReference type="PANTHER" id="PTHR42887">
    <property type="entry name" value="OS12G0638800 PROTEIN"/>
    <property type="match status" value="1"/>
</dbReference>
<evidence type="ECO:0000259" key="4">
    <source>
        <dbReference type="Pfam" id="PF03486"/>
    </source>
</evidence>
<dbReference type="PANTHER" id="PTHR42887:SF1">
    <property type="entry name" value="BLR3961 PROTEIN"/>
    <property type="match status" value="1"/>
</dbReference>
<keyword evidence="2" id="KW-0285">Flavoprotein</keyword>
<evidence type="ECO:0000256" key="3">
    <source>
        <dbReference type="ARBA" id="ARBA00022827"/>
    </source>
</evidence>
<comment type="cofactor">
    <cofactor evidence="1">
        <name>FAD</name>
        <dbReference type="ChEBI" id="CHEBI:57692"/>
    </cofactor>
</comment>
<reference evidence="6 7" key="1">
    <citation type="submission" date="2022-11" db="EMBL/GenBank/DDBJ databases">
        <title>Brucella sp. YY2X, whole genome shotgun sequencing project.</title>
        <authorList>
            <person name="Yang Y."/>
        </authorList>
    </citation>
    <scope>NUCLEOTIDE SEQUENCE [LARGE SCALE GENOMIC DNA]</scope>
    <source>
        <strain evidence="6 7">YY2X</strain>
    </source>
</reference>
<dbReference type="SUPFAM" id="SSF51905">
    <property type="entry name" value="FAD/NAD(P)-binding domain"/>
    <property type="match status" value="1"/>
</dbReference>
<dbReference type="InterPro" id="IPR057661">
    <property type="entry name" value="RsdA/BaiN/AoA(So)_Rossmann"/>
</dbReference>
<feature type="domain" description="RsdA/BaiN/AoA(So)-like Rossmann fold-like" evidence="4">
    <location>
        <begin position="6"/>
        <end position="390"/>
    </location>
</feature>
<organism evidence="6 7">
    <name type="scientific">Ochrobactrum chromiisoli</name>
    <dbReference type="NCBI Taxonomy" id="2993941"/>
    <lineage>
        <taxon>Bacteria</taxon>
        <taxon>Pseudomonadati</taxon>
        <taxon>Pseudomonadota</taxon>
        <taxon>Alphaproteobacteria</taxon>
        <taxon>Hyphomicrobiales</taxon>
        <taxon>Brucellaceae</taxon>
        <taxon>Brucella/Ochrobactrum group</taxon>
        <taxon>Ochrobactrum</taxon>
    </lineage>
</organism>
<comment type="caution">
    <text evidence="6">The sequence shown here is derived from an EMBL/GenBank/DDBJ whole genome shotgun (WGS) entry which is preliminary data.</text>
</comment>
<dbReference type="InterPro" id="IPR022460">
    <property type="entry name" value="Flavoprotein_PP4765"/>
</dbReference>
<accession>A0ABT3QNI5</accession>
<dbReference type="PRINTS" id="PR00419">
    <property type="entry name" value="ADXRDTASE"/>
</dbReference>
<dbReference type="Gene3D" id="1.10.8.260">
    <property type="entry name" value="HI0933 insert domain-like"/>
    <property type="match status" value="1"/>
</dbReference>
<dbReference type="NCBIfam" id="TIGR00275">
    <property type="entry name" value="aminoacetone oxidase family FAD-binding enzyme"/>
    <property type="match status" value="1"/>
</dbReference>
<dbReference type="InterPro" id="IPR023166">
    <property type="entry name" value="BaiN-like_dom_sf"/>
</dbReference>
<keyword evidence="3" id="KW-0274">FAD</keyword>
<name>A0ABT3QNI5_9HYPH</name>
<dbReference type="Pfam" id="PF22780">
    <property type="entry name" value="HI0933_like_1st"/>
    <property type="match status" value="1"/>
</dbReference>
<protein>
    <submittedName>
        <fullName evidence="6">TIGR03862 family flavoprotein</fullName>
    </submittedName>
</protein>
<sequence length="401" mass="43362">MRKRMIAIFGGGPAGLFAAENLSALGHSVTVYEQMPTVGRKFLLAGKSGLNITHSEDFARFTQRYGASSERLQPALQQFTPQNLRAWADALGAETFVGSSGRVFPKAMKASPLLRAWLRRLEAQDVTILTRHKWVGFRTGKPVIETSTGTQTISCDAALFAFGGASWPKLGSTGAWTELFAAQGVDIAPFRSANCGFDVHWSDFFAERFAGEPVKSVTIKSAAGVSQGEFVITRGGVEGSLVYAHSAVLRDDLERDGHASLELDLVPGRTLERLTLDLSRQDKKLSISNLLRKGAGLTGVKAALVLEFLRDKDPITLAQTIKSLKIPLLRPRPIEEAISSAGGIKWSEINEHSMLEKLPGTFVTGEMIDWEAPTGGYLLTACFAMAKASANGIHNWLAKSG</sequence>
<feature type="domain" description="RsdA/BaiN/AoA(So)-like insert" evidence="5">
    <location>
        <begin position="192"/>
        <end position="339"/>
    </location>
</feature>
<dbReference type="EMBL" id="JAPHAV010000003">
    <property type="protein sequence ID" value="MCX2697170.1"/>
    <property type="molecule type" value="Genomic_DNA"/>
</dbReference>
<dbReference type="Gene3D" id="2.40.30.10">
    <property type="entry name" value="Translation factors"/>
    <property type="match status" value="1"/>
</dbReference>
<evidence type="ECO:0000259" key="5">
    <source>
        <dbReference type="Pfam" id="PF22780"/>
    </source>
</evidence>
<dbReference type="InterPro" id="IPR055178">
    <property type="entry name" value="RsdA/BaiN/AoA(So)-like_dom"/>
</dbReference>
<evidence type="ECO:0000256" key="2">
    <source>
        <dbReference type="ARBA" id="ARBA00022630"/>
    </source>
</evidence>
<dbReference type="Gene3D" id="3.50.50.60">
    <property type="entry name" value="FAD/NAD(P)-binding domain"/>
    <property type="match status" value="1"/>
</dbReference>
<proteinExistence type="predicted"/>
<evidence type="ECO:0000313" key="6">
    <source>
        <dbReference type="EMBL" id="MCX2697170.1"/>
    </source>
</evidence>
<dbReference type="NCBIfam" id="TIGR03862">
    <property type="entry name" value="flavo_PP4765"/>
    <property type="match status" value="1"/>
</dbReference>
<evidence type="ECO:0000313" key="7">
    <source>
        <dbReference type="Proteomes" id="UP001301216"/>
    </source>
</evidence>
<keyword evidence="7" id="KW-1185">Reference proteome</keyword>
<dbReference type="RefSeq" id="WP_265984697.1">
    <property type="nucleotide sequence ID" value="NZ_JAPHAV010000003.1"/>
</dbReference>